<gene>
    <name evidence="3" type="ORF">GCM10023330_18480</name>
</gene>
<name>A0ABP9CHV4_9FLAO</name>
<keyword evidence="4" id="KW-1185">Reference proteome</keyword>
<reference evidence="4" key="1">
    <citation type="journal article" date="2019" name="Int. J. Syst. Evol. Microbiol.">
        <title>The Global Catalogue of Microorganisms (GCM) 10K type strain sequencing project: providing services to taxonomists for standard genome sequencing and annotation.</title>
        <authorList>
            <consortium name="The Broad Institute Genomics Platform"/>
            <consortium name="The Broad Institute Genome Sequencing Center for Infectious Disease"/>
            <person name="Wu L."/>
            <person name="Ma J."/>
        </authorList>
    </citation>
    <scope>NUCLEOTIDE SEQUENCE [LARGE SCALE GENOMIC DNA]</scope>
    <source>
        <strain evidence="4">JCM 18325</strain>
    </source>
</reference>
<dbReference type="InterPro" id="IPR000674">
    <property type="entry name" value="Ald_Oxase/Xan_DH_a/b"/>
</dbReference>
<dbReference type="SUPFAM" id="SSF54665">
    <property type="entry name" value="CO dehydrogenase molybdoprotein N-domain-like"/>
    <property type="match status" value="1"/>
</dbReference>
<evidence type="ECO:0000259" key="2">
    <source>
        <dbReference type="SMART" id="SM01008"/>
    </source>
</evidence>
<comment type="caution">
    <text evidence="3">The sequence shown here is derived from an EMBL/GenBank/DDBJ whole genome shotgun (WGS) entry which is preliminary data.</text>
</comment>
<proteinExistence type="predicted"/>
<dbReference type="Pfam" id="PF20256">
    <property type="entry name" value="MoCoBD_2"/>
    <property type="match status" value="2"/>
</dbReference>
<dbReference type="Proteomes" id="UP001501433">
    <property type="component" value="Unassembled WGS sequence"/>
</dbReference>
<dbReference type="InterPro" id="IPR008274">
    <property type="entry name" value="AldOxase/xan_DH_MoCoBD1"/>
</dbReference>
<keyword evidence="1" id="KW-0812">Transmembrane</keyword>
<dbReference type="Gene3D" id="3.30.365.10">
    <property type="entry name" value="Aldehyde oxidase/xanthine dehydrogenase, molybdopterin binding domain"/>
    <property type="match status" value="4"/>
</dbReference>
<dbReference type="InterPro" id="IPR012368">
    <property type="entry name" value="OxRdtase_Mopterin-bd_su_IorB"/>
</dbReference>
<keyword evidence="1" id="KW-0472">Membrane</keyword>
<dbReference type="Pfam" id="PF02738">
    <property type="entry name" value="MoCoBD_1"/>
    <property type="match status" value="1"/>
</dbReference>
<dbReference type="RefSeq" id="WP_345276668.1">
    <property type="nucleotide sequence ID" value="NZ_BAABJW010000002.1"/>
</dbReference>
<dbReference type="InterPro" id="IPR006311">
    <property type="entry name" value="TAT_signal"/>
</dbReference>
<dbReference type="InterPro" id="IPR037165">
    <property type="entry name" value="AldOxase/xan_DH_Mopterin-bd_sf"/>
</dbReference>
<dbReference type="PANTHER" id="PTHR47495">
    <property type="entry name" value="ALDEHYDE DEHYDROGENASE"/>
    <property type="match status" value="1"/>
</dbReference>
<feature type="domain" description="Aldehyde oxidase/xanthine dehydrogenase a/b hammerhead" evidence="2">
    <location>
        <begin position="213"/>
        <end position="306"/>
    </location>
</feature>
<dbReference type="Gene3D" id="3.90.1170.50">
    <property type="entry name" value="Aldehyde oxidase/xanthine dehydrogenase, a/b hammerhead"/>
    <property type="match status" value="1"/>
</dbReference>
<protein>
    <submittedName>
        <fullName evidence="3">Xanthine dehydrogenase family protein molybdopterin-binding subunit</fullName>
    </submittedName>
</protein>
<feature type="transmembrane region" description="Helical" evidence="1">
    <location>
        <begin position="12"/>
        <end position="31"/>
    </location>
</feature>
<sequence>MTKIKTQYNRRSFIKISAAAGGGMLIGFSWLTGCTSDKKLKEKIAIPNEWYDLNGYIKIGDTGLVTIYSPNPEIGQNVKTSMPMIVAEELDVDWDNVVVEQGSLDEDAFKNPQFAGGSLSIKLSWDALRMAGATGRRMLLEAAAKEWGISVSDLAVSKGIIKEKNGDRTISYGDIASKAVGIEIPEEVELKDVKDFEIIGTSKKNVDGKKIATGEPLFGLDFQREGMKLAMIQHPPAFGMQVKDFNVDEIKAMPGVSDAFIIDTTIGDSSWSDEKGFNQLIAVVGDSTWQLMKAKKAIRANWEVVSDLESSETHQKSLEKALMSGKVKDIRKDGNPDEAFKKAVKIIERTYSSPFIPHNTLEPMNFFANVTEDSAELIGPTQTPKALEDSVSKLLTLPIEKITVDMTRIGGGFGRRLYVHFGVEAAAISKKIGKPVKLIYAREDDMTQGTYRPAYLSTYKAGLDENNNLIALSVRGAGLPEGPVFPNRFPAGTIDNYIAEKIAGETNVTTGAWRAPRSHFTAGAEQAFLDEVAEAAGKDPIDFRLELFDRAINNPVGEKHDYDAERYAGVLKLVKEKSNWGEKKPGVYRGVAAYYCHFSYVAEVVDLVMENGEPKVQKVWCAVDCGIVVNKDAAINMIQGGVVDGIGHAMYGQLTFDNGSPNEMNFDRYQLIRHSQAPKDIEVFFVENDIAPTGLGEPGLPPAVGALANALYQATGRRLSKQPFSRYMNVEDKQLIG</sequence>
<keyword evidence="1" id="KW-1133">Transmembrane helix</keyword>
<dbReference type="PROSITE" id="PS51318">
    <property type="entry name" value="TAT"/>
    <property type="match status" value="1"/>
</dbReference>
<dbReference type="InterPro" id="IPR046867">
    <property type="entry name" value="AldOxase/xan_DH_MoCoBD2"/>
</dbReference>
<dbReference type="EMBL" id="BAABJW010000002">
    <property type="protein sequence ID" value="GAA4811504.1"/>
    <property type="molecule type" value="Genomic_DNA"/>
</dbReference>
<evidence type="ECO:0000313" key="3">
    <source>
        <dbReference type="EMBL" id="GAA4811504.1"/>
    </source>
</evidence>
<dbReference type="InterPro" id="IPR036856">
    <property type="entry name" value="Ald_Oxase/Xan_DH_a/b_sf"/>
</dbReference>
<dbReference type="SMART" id="SM01008">
    <property type="entry name" value="Ald_Xan_dh_C"/>
    <property type="match status" value="1"/>
</dbReference>
<accession>A0ABP9CHV4</accession>
<dbReference type="PANTHER" id="PTHR47495:SF2">
    <property type="entry name" value="ALDEHYDE DEHYDROGENASE"/>
    <property type="match status" value="1"/>
</dbReference>
<dbReference type="InterPro" id="IPR052516">
    <property type="entry name" value="N-heterocyclic_Hydroxylase"/>
</dbReference>
<dbReference type="PIRSF" id="PIRSF036389">
    <property type="entry name" value="IOR_B"/>
    <property type="match status" value="1"/>
</dbReference>
<dbReference type="PROSITE" id="PS51257">
    <property type="entry name" value="PROKAR_LIPOPROTEIN"/>
    <property type="match status" value="1"/>
</dbReference>
<dbReference type="SUPFAM" id="SSF56003">
    <property type="entry name" value="Molybdenum cofactor-binding domain"/>
    <property type="match status" value="2"/>
</dbReference>
<evidence type="ECO:0000256" key="1">
    <source>
        <dbReference type="SAM" id="Phobius"/>
    </source>
</evidence>
<evidence type="ECO:0000313" key="4">
    <source>
        <dbReference type="Proteomes" id="UP001501433"/>
    </source>
</evidence>
<organism evidence="3 4">
    <name type="scientific">Litoribaculum gwangyangense</name>
    <dbReference type="NCBI Taxonomy" id="1130722"/>
    <lineage>
        <taxon>Bacteria</taxon>
        <taxon>Pseudomonadati</taxon>
        <taxon>Bacteroidota</taxon>
        <taxon>Flavobacteriia</taxon>
        <taxon>Flavobacteriales</taxon>
        <taxon>Flavobacteriaceae</taxon>
        <taxon>Litoribaculum</taxon>
    </lineage>
</organism>